<evidence type="ECO:0000256" key="8">
    <source>
        <dbReference type="ARBA" id="ARBA00023125"/>
    </source>
</evidence>
<dbReference type="GO" id="GO:0006284">
    <property type="term" value="P:base-excision repair"/>
    <property type="evidence" value="ECO:0007669"/>
    <property type="project" value="InterPro"/>
</dbReference>
<dbReference type="GO" id="GO:0003677">
    <property type="term" value="F:DNA binding"/>
    <property type="evidence" value="ECO:0007669"/>
    <property type="project" value="UniProtKB-KW"/>
</dbReference>
<comment type="cofactor">
    <cofactor evidence="1">
        <name>[4Fe-4S] cluster</name>
        <dbReference type="ChEBI" id="CHEBI:49883"/>
    </cofactor>
</comment>
<evidence type="ECO:0000256" key="9">
    <source>
        <dbReference type="ARBA" id="ARBA00023242"/>
    </source>
</evidence>
<dbReference type="EMBL" id="JACTNZ010000004">
    <property type="protein sequence ID" value="KAG5553401.1"/>
    <property type="molecule type" value="Genomic_DNA"/>
</dbReference>
<keyword evidence="9" id="KW-0539">Nucleus</keyword>
<feature type="region of interest" description="Disordered" evidence="11">
    <location>
        <begin position="1199"/>
        <end position="1221"/>
    </location>
</feature>
<dbReference type="CDD" id="cd00056">
    <property type="entry name" value="ENDO3c"/>
    <property type="match status" value="1"/>
</dbReference>
<dbReference type="PANTHER" id="PTHR46213">
    <property type="entry name" value="TRANSCRIPTIONAL ACTIVATOR DEMETER"/>
    <property type="match status" value="1"/>
</dbReference>
<feature type="compositionally biased region" description="Basic and acidic residues" evidence="11">
    <location>
        <begin position="251"/>
        <end position="277"/>
    </location>
</feature>
<keyword evidence="7" id="KW-0411">Iron-sulfur</keyword>
<keyword evidence="8" id="KW-0238">DNA-binding</keyword>
<evidence type="ECO:0000256" key="6">
    <source>
        <dbReference type="ARBA" id="ARBA00023004"/>
    </source>
</evidence>
<evidence type="ECO:0000256" key="3">
    <source>
        <dbReference type="ARBA" id="ARBA00005646"/>
    </source>
</evidence>
<dbReference type="Pfam" id="PF15629">
    <property type="entry name" value="Perm-CXXC"/>
    <property type="match status" value="1"/>
</dbReference>
<dbReference type="Proteomes" id="UP000823749">
    <property type="component" value="Chromosome 4"/>
</dbReference>
<dbReference type="SMART" id="SM00478">
    <property type="entry name" value="ENDO3c"/>
    <property type="match status" value="1"/>
</dbReference>
<dbReference type="InterPro" id="IPR003265">
    <property type="entry name" value="HhH-GPD_domain"/>
</dbReference>
<feature type="region of interest" description="Disordered" evidence="11">
    <location>
        <begin position="1064"/>
        <end position="1085"/>
    </location>
</feature>
<keyword evidence="10" id="KW-0175">Coiled coil</keyword>
<evidence type="ECO:0000256" key="2">
    <source>
        <dbReference type="ARBA" id="ARBA00004123"/>
    </source>
</evidence>
<keyword evidence="14" id="KW-1185">Reference proteome</keyword>
<dbReference type="GO" id="GO:0035514">
    <property type="term" value="F:DNA demethylase activity"/>
    <property type="evidence" value="ECO:0007669"/>
    <property type="project" value="InterPro"/>
</dbReference>
<dbReference type="InterPro" id="IPR028925">
    <property type="entry name" value="RRM_DME"/>
</dbReference>
<name>A0AAV6KLG1_9ERIC</name>
<feature type="region of interest" description="Disordered" evidence="11">
    <location>
        <begin position="1331"/>
        <end position="1361"/>
    </location>
</feature>
<dbReference type="SUPFAM" id="SSF48150">
    <property type="entry name" value="DNA-glycosylase"/>
    <property type="match status" value="1"/>
</dbReference>
<protein>
    <recommendedName>
        <fullName evidence="12">HhH-GPD domain-containing protein</fullName>
    </recommendedName>
</protein>
<evidence type="ECO:0000313" key="14">
    <source>
        <dbReference type="Proteomes" id="UP000823749"/>
    </source>
</evidence>
<dbReference type="InterPro" id="IPR003651">
    <property type="entry name" value="Endonuclease3_FeS-loop_motif"/>
</dbReference>
<evidence type="ECO:0000256" key="5">
    <source>
        <dbReference type="ARBA" id="ARBA00022723"/>
    </source>
</evidence>
<evidence type="ECO:0000256" key="11">
    <source>
        <dbReference type="SAM" id="MobiDB-lite"/>
    </source>
</evidence>
<evidence type="ECO:0000256" key="10">
    <source>
        <dbReference type="SAM" id="Coils"/>
    </source>
</evidence>
<comment type="similarity">
    <text evidence="3">Belongs to the DNA glycosylase family. DEMETER subfamily.</text>
</comment>
<dbReference type="FunFam" id="1.10.1670.10:FF:000004">
    <property type="entry name" value="DNA glycosylase/AP lyase ROS1"/>
    <property type="match status" value="1"/>
</dbReference>
<dbReference type="GO" id="GO:0005634">
    <property type="term" value="C:nucleus"/>
    <property type="evidence" value="ECO:0007669"/>
    <property type="project" value="UniProtKB-SubCell"/>
</dbReference>
<organism evidence="13 14">
    <name type="scientific">Rhododendron griersonianum</name>
    <dbReference type="NCBI Taxonomy" id="479676"/>
    <lineage>
        <taxon>Eukaryota</taxon>
        <taxon>Viridiplantae</taxon>
        <taxon>Streptophyta</taxon>
        <taxon>Embryophyta</taxon>
        <taxon>Tracheophyta</taxon>
        <taxon>Spermatophyta</taxon>
        <taxon>Magnoliopsida</taxon>
        <taxon>eudicotyledons</taxon>
        <taxon>Gunneridae</taxon>
        <taxon>Pentapetalae</taxon>
        <taxon>asterids</taxon>
        <taxon>Ericales</taxon>
        <taxon>Ericaceae</taxon>
        <taxon>Ericoideae</taxon>
        <taxon>Rhodoreae</taxon>
        <taxon>Rhododendron</taxon>
    </lineage>
</organism>
<feature type="domain" description="HhH-GPD" evidence="12">
    <location>
        <begin position="1365"/>
        <end position="1536"/>
    </location>
</feature>
<dbReference type="InterPro" id="IPR023170">
    <property type="entry name" value="HhH_base_excis_C"/>
</dbReference>
<feature type="region of interest" description="Disordered" evidence="11">
    <location>
        <begin position="631"/>
        <end position="651"/>
    </location>
</feature>
<keyword evidence="5" id="KW-0479">Metal-binding</keyword>
<dbReference type="GO" id="GO:0141166">
    <property type="term" value="P:chromosomal 5-methylcytosine DNA demethylation pathway"/>
    <property type="evidence" value="ECO:0007669"/>
    <property type="project" value="InterPro"/>
</dbReference>
<dbReference type="PANTHER" id="PTHR46213:SF13">
    <property type="entry name" value="DEMETER-LIKE PROTEIN 2-RELATED"/>
    <property type="match status" value="1"/>
</dbReference>
<accession>A0AAV6KLG1</accession>
<dbReference type="GO" id="GO:0051539">
    <property type="term" value="F:4 iron, 4 sulfur cluster binding"/>
    <property type="evidence" value="ECO:0007669"/>
    <property type="project" value="UniProtKB-KW"/>
</dbReference>
<dbReference type="InterPro" id="IPR044811">
    <property type="entry name" value="DME/ROS1"/>
</dbReference>
<keyword evidence="4" id="KW-0004">4Fe-4S</keyword>
<sequence length="2053" mass="228965">MGKKKTEFSPVSIEEMDFQEEPSIPEVKRFQIRAPITPDKLNLPKQHPIYPDRRENQLGNGNWFPPERFSPGFPQETQFHGLEACSDPSNSRGGNFENLAWKSQGGAGISSDLSMDSFRSLIALADAAATSTRSTANGTRQGNSNPFITIFNTPFEGDRTDSNFTASPLANQDFSFAPNRWNKSSCAPDTYPYGNPHPSRRTYDLNSPPSAFTDEFSSQNISTLYAPITPDQSQRAENKLAHNVLPSSMDEEAHQEKNRQVNEDATPRVEVNHDKVQRQLTIDSSSTAVLTELQENHNPDKGSNTGIDLNITPQQKPRRKKHRPKVVVEGKPKRTPPKLPGGPKESTSGKRKYVRRNRLDNSPDTPTAEVTGGRTDPRTAPQHTEKSVRRSLNFDLEPSQVREESSTCRPEANENAESQAQNFCTRLGQGMEENVEKTQVGVAYRLTRSVSKMLEDYLSLPTAAKTDPPLEKMNDDAQKESARGKCQIIFSNETHDKQAITMQMQLPIYTDLPSAPRSPNNSNCSSSSPCLTEEERARGLKRGHWCTTNAAENIRTNMIGGHYSSLHEFAAMFPGNGCNNHGIPGMLFPAIYKKKRTEKGHCTPTSSMLPTAGPNSRFAAAQFNLSSISSKNTSSIDAKGNNTSSISTKSTSCIDAQGKQQGFECKLALDQKGRMTKKRSKGPTRVRDFASLIGIIGCNQFPTFPAQGAPITGDMQTYTTSHKPYTCMEALVADSHATTTKKRTKRNSFPTGTYNHSESFCMLIVIAAAIDEFPLPDATQKRLPTMDTMVEYLRGLDINRESIPVTYQEQGQLVPYNFRYEEQRALVPYNFRYAEKDALVLYRRDGTVVPFEGTFNPVRKRKPRPKVDLDDETNKVWKLLLESINSEGIDGTDEEKAKWWEEERRVFRGRADSFIARMHLVQGDRRFSPWKGSVVDSVIGVFLTQNVSDHLSSSAFMSLAARFPPKSESNDTPYFEETSTCVNEPEVCILDLEDTNKWLDEKSNQPACQGSSLAFHDKDCSIEKRVTYRTELLGSSSGDTSGKGQGIYKKCVEIFMGDKRETDDLFSSQNSAGSSQNSPDSSVAQTTEIIGPSLQDNSEGDLETRSNPKSLVGSSFLELLQRETLRGLDAHKTGNSSSCKENGYTSMEGTEFHAQNLKERSDNPNTSIKPIISSSINHLQMVSDAGALETETLGILTEESPFSSVRNEENCVSEQSGATAESVNQATVQNNMSASFQEAQKSPSEDNHACSSLEEEFYKAFPFHNRPVGNPKDNIQSQAQEKNHRMHQALEAQNLSRDTLDITDSTSIVNNPKSTEHNAVESRLKDHGYLPGKAINGISSDPSRVKRGRIGKQKQNSVEWDSLRLQAQAKGKKDRTPNTMDSLDYEAVRCADVNEIAYTIRERGMNNMLAERMKDFLNRLVREHGSIDLEWLRDVPPDKAKEYLLSFRGLGLKSVECVRLLTLHHLAFPVDTNVGRIAVRLGWVPLQPLPESLQLHLLELYPVLESIQKYLWPRLCKLDQRTLYELHYQMITFGKACTVYNNYEVFCTKSKPNCNACPMRGECRHFASAFASARLALPGPEEKSIVAASEGVGANQHPVVGIKPLQLPLLQANEQLQAQSQINHYEPIVEVPTTPEPTVEMPASPEPEPQDIEDLFCEDPEEIPTIKLNIEELTQNLQNYMQQNMELQEGEMSKALIALTPEAASLPMPKLKNVSRLRTEHRVYELPDSHPLLEGLDKREPDDPCSYLLAIWTPGKYTSNTTDTNIAHTFHQTSIKQSQPGETPNSIQPPERSCSSHEFGDLCSEETCFSCSSIREANSQTVRGTLLIPCRTAMRGSFPLNGTYFQVNEVFADHESSINPIDVPRAWLWNLPRRTVFFGTSIPTIFKGLSTESIQFCFWRGLVCVRGFDQKTRAPRPLMARLHFPASKLAKTKESNPTGSQHLVKADTHSHNVVLSSTEFLVLYYLTFMDNLHGCHKTHSVKYGNDGFEGLDHEGVRSKSTALLAALNGPEELGMAIVEIMASTRAMFTANPDTEDKAKWVPSKNGIYSVKSA</sequence>
<evidence type="ECO:0000256" key="1">
    <source>
        <dbReference type="ARBA" id="ARBA00001966"/>
    </source>
</evidence>
<proteinExistence type="inferred from homology"/>
<comment type="caution">
    <text evidence="13">The sequence shown here is derived from an EMBL/GenBank/DDBJ whole genome shotgun (WGS) entry which is preliminary data.</text>
</comment>
<evidence type="ECO:0000313" key="13">
    <source>
        <dbReference type="EMBL" id="KAG5553401.1"/>
    </source>
</evidence>
<dbReference type="GO" id="GO:0046872">
    <property type="term" value="F:metal ion binding"/>
    <property type="evidence" value="ECO:0007669"/>
    <property type="project" value="UniProtKB-KW"/>
</dbReference>
<feature type="region of interest" description="Disordered" evidence="11">
    <location>
        <begin position="249"/>
        <end position="283"/>
    </location>
</feature>
<dbReference type="Pfam" id="PF15628">
    <property type="entry name" value="RRM_DME"/>
    <property type="match status" value="1"/>
</dbReference>
<dbReference type="Gene3D" id="1.10.1670.10">
    <property type="entry name" value="Helix-hairpin-Helix base-excision DNA repair enzymes (C-terminal)"/>
    <property type="match status" value="1"/>
</dbReference>
<comment type="subcellular location">
    <subcellularLocation>
        <location evidence="2">Nucleus</location>
    </subcellularLocation>
</comment>
<feature type="compositionally biased region" description="Basic residues" evidence="11">
    <location>
        <begin position="316"/>
        <end position="325"/>
    </location>
</feature>
<feature type="region of interest" description="Disordered" evidence="11">
    <location>
        <begin position="295"/>
        <end position="416"/>
    </location>
</feature>
<feature type="compositionally biased region" description="Polar residues" evidence="11">
    <location>
        <begin position="1200"/>
        <end position="1221"/>
    </location>
</feature>
<dbReference type="GO" id="GO:0019104">
    <property type="term" value="F:DNA N-glycosylase activity"/>
    <property type="evidence" value="ECO:0007669"/>
    <property type="project" value="InterPro"/>
</dbReference>
<evidence type="ECO:0000256" key="7">
    <source>
        <dbReference type="ARBA" id="ARBA00023014"/>
    </source>
</evidence>
<reference evidence="13" key="1">
    <citation type="submission" date="2020-08" db="EMBL/GenBank/DDBJ databases">
        <title>Plant Genome Project.</title>
        <authorList>
            <person name="Zhang R.-G."/>
        </authorList>
    </citation>
    <scope>NUCLEOTIDE SEQUENCE</scope>
    <source>
        <strain evidence="13">WSP0</strain>
        <tissue evidence="13">Leaf</tissue>
    </source>
</reference>
<dbReference type="InterPro" id="IPR011257">
    <property type="entry name" value="DNA_glycosylase"/>
</dbReference>
<evidence type="ECO:0000259" key="12">
    <source>
        <dbReference type="SMART" id="SM00478"/>
    </source>
</evidence>
<feature type="region of interest" description="Disordered" evidence="11">
    <location>
        <begin position="1"/>
        <end position="73"/>
    </location>
</feature>
<dbReference type="SMART" id="SM00525">
    <property type="entry name" value="FES"/>
    <property type="match status" value="1"/>
</dbReference>
<gene>
    <name evidence="13" type="ORF">RHGRI_011325</name>
</gene>
<feature type="compositionally biased region" description="Low complexity" evidence="11">
    <location>
        <begin position="1067"/>
        <end position="1078"/>
    </location>
</feature>
<keyword evidence="6" id="KW-0408">Iron</keyword>
<dbReference type="InterPro" id="IPR028924">
    <property type="entry name" value="Perm-CXXC"/>
</dbReference>
<dbReference type="GO" id="GO:0003906">
    <property type="term" value="F:DNA-(apurinic or apyrimidinic site) endonuclease activity"/>
    <property type="evidence" value="ECO:0007669"/>
    <property type="project" value="UniProtKB-ARBA"/>
</dbReference>
<feature type="coiled-coil region" evidence="10">
    <location>
        <begin position="1663"/>
        <end position="1690"/>
    </location>
</feature>
<evidence type="ECO:0000256" key="4">
    <source>
        <dbReference type="ARBA" id="ARBA00022485"/>
    </source>
</evidence>